<keyword evidence="2" id="KW-1133">Transmembrane helix</keyword>
<organism evidence="3 4">
    <name type="scientific">Plantactinospora siamensis</name>
    <dbReference type="NCBI Taxonomy" id="555372"/>
    <lineage>
        <taxon>Bacteria</taxon>
        <taxon>Bacillati</taxon>
        <taxon>Actinomycetota</taxon>
        <taxon>Actinomycetes</taxon>
        <taxon>Micromonosporales</taxon>
        <taxon>Micromonosporaceae</taxon>
        <taxon>Plantactinospora</taxon>
    </lineage>
</organism>
<dbReference type="Pfam" id="PF14030">
    <property type="entry name" value="DUF4245"/>
    <property type="match status" value="1"/>
</dbReference>
<gene>
    <name evidence="3" type="ORF">ACFFHU_14215</name>
</gene>
<protein>
    <submittedName>
        <fullName evidence="3">DUF4245 domain-containing protein</fullName>
    </submittedName>
</protein>
<evidence type="ECO:0000313" key="4">
    <source>
        <dbReference type="Proteomes" id="UP001589894"/>
    </source>
</evidence>
<dbReference type="Proteomes" id="UP001589894">
    <property type="component" value="Unassembled WGS sequence"/>
</dbReference>
<comment type="caution">
    <text evidence="3">The sequence shown here is derived from an EMBL/GenBank/DDBJ whole genome shotgun (WGS) entry which is preliminary data.</text>
</comment>
<dbReference type="EMBL" id="JBHLUE010000011">
    <property type="protein sequence ID" value="MFC0565287.1"/>
    <property type="molecule type" value="Genomic_DNA"/>
</dbReference>
<reference evidence="3 4" key="1">
    <citation type="submission" date="2024-09" db="EMBL/GenBank/DDBJ databases">
        <authorList>
            <person name="Sun Q."/>
            <person name="Mori K."/>
        </authorList>
    </citation>
    <scope>NUCLEOTIDE SEQUENCE [LARGE SCALE GENOMIC DNA]</scope>
    <source>
        <strain evidence="3 4">TBRC 2205</strain>
    </source>
</reference>
<feature type="region of interest" description="Disordered" evidence="1">
    <location>
        <begin position="1"/>
        <end position="46"/>
    </location>
</feature>
<dbReference type="InterPro" id="IPR025339">
    <property type="entry name" value="DUF4245"/>
</dbReference>
<feature type="transmembrane region" description="Helical" evidence="2">
    <location>
        <begin position="55"/>
        <end position="75"/>
    </location>
</feature>
<keyword evidence="2" id="KW-0472">Membrane</keyword>
<evidence type="ECO:0000313" key="3">
    <source>
        <dbReference type="EMBL" id="MFC0565287.1"/>
    </source>
</evidence>
<keyword evidence="2" id="KW-0812">Transmembrane</keyword>
<evidence type="ECO:0000256" key="2">
    <source>
        <dbReference type="SAM" id="Phobius"/>
    </source>
</evidence>
<keyword evidence="4" id="KW-1185">Reference proteome</keyword>
<name>A0ABV6NWY9_9ACTN</name>
<evidence type="ECO:0000256" key="1">
    <source>
        <dbReference type="SAM" id="MobiDB-lite"/>
    </source>
</evidence>
<accession>A0ABV6NWY9</accession>
<dbReference type="RefSeq" id="WP_377338967.1">
    <property type="nucleotide sequence ID" value="NZ_JBHLUE010000011.1"/>
</dbReference>
<proteinExistence type="predicted"/>
<feature type="compositionally biased region" description="Basic and acidic residues" evidence="1">
    <location>
        <begin position="10"/>
        <end position="46"/>
    </location>
</feature>
<sequence length="216" mass="22840">MDAVQPAGPVRDDREESAPHHDADRTSPAERDGDPERAEVIRAARRSERSPRDMALSLLVLLIPIALFISFYRIILGGDEPVRVDPAGSVAAAEAAKLFPVLDPSEAPSGWTPVTSSFQRGDGGGTLRVGYVVGGKGVQLVQSSVPAQRLLPAELSGAARPAGAVNIDGRPWQSYTAKPGERALVLLSSNRTVIVVGAVGEERLRDLAAALREPGR</sequence>